<evidence type="ECO:0000256" key="3">
    <source>
        <dbReference type="ARBA" id="ARBA00007970"/>
    </source>
</evidence>
<dbReference type="GO" id="GO:0004400">
    <property type="term" value="F:histidinol-phosphate transaminase activity"/>
    <property type="evidence" value="ECO:0007669"/>
    <property type="project" value="UniProtKB-UniRule"/>
</dbReference>
<dbReference type="HAMAP" id="MF_01023">
    <property type="entry name" value="HisC_aminotrans_2"/>
    <property type="match status" value="1"/>
</dbReference>
<evidence type="ECO:0000256" key="8">
    <source>
        <dbReference type="ARBA" id="ARBA00047481"/>
    </source>
</evidence>
<dbReference type="InterPro" id="IPR015424">
    <property type="entry name" value="PyrdxlP-dep_Trfase"/>
</dbReference>
<dbReference type="InterPro" id="IPR050106">
    <property type="entry name" value="HistidinolP_aminotransfase"/>
</dbReference>
<sequence length="369" mass="40666">MGGPQVPDYIRRLAVYVPGKPIEEVQRELGVRDIVKLASNENPLGTSPKALEAIRQALPELNRYPDGSGYKLRKALAQRLAVDMDQIILGNGSCELIEMLARAYLADGDEAVISQQSFVMYELAVNQVNGRAIAVPTAPGRRHDVVAMAKAVGERTKLVYIANPCNPTGTYVTRRELDEYFEIVGDRVLTVLDQAYQEYVDRADYPDGLDDLRKGRNVIVLRTFSKIYGLAGIRIGYAVSSPEVIATLNRVRSPFNTSSLAQAAALAALDDEEWATASRTHNLQELKFLEAELSRRGVKFTPSVTNFVLIEFDEDVQKLFLEFQKRGVIIRPVGGPGLVNCARVSVGTRKENLRFLQALDSLVLAATAG</sequence>
<protein>
    <recommendedName>
        <fullName evidence="9">Histidinol-phosphate aminotransferase</fullName>
        <ecNumber evidence="9">2.6.1.9</ecNumber>
    </recommendedName>
    <alternativeName>
        <fullName evidence="9">Imidazole acetol-phosphate transaminase</fullName>
    </alternativeName>
</protein>
<keyword evidence="9" id="KW-0028">Amino-acid biosynthesis</keyword>
<dbReference type="EC" id="2.6.1.9" evidence="9"/>
<keyword evidence="7 9" id="KW-0663">Pyridoxal phosphate</keyword>
<reference evidence="11 12" key="1">
    <citation type="submission" date="2014-04" db="EMBL/GenBank/DDBJ databases">
        <title>The Genome Sequence of Thermoanaerobaculum aquaticum MP-01, The First Cultivated Group 23 Acidobacterium.</title>
        <authorList>
            <person name="Stamps B.W."/>
            <person name="Losey N.A."/>
            <person name="Lawson P.A."/>
            <person name="Stevenson B.S."/>
        </authorList>
    </citation>
    <scope>NUCLEOTIDE SEQUENCE [LARGE SCALE GENOMIC DNA]</scope>
    <source>
        <strain evidence="11 12">MP-01</strain>
    </source>
</reference>
<evidence type="ECO:0000313" key="11">
    <source>
        <dbReference type="EMBL" id="KDA53851.1"/>
    </source>
</evidence>
<comment type="similarity">
    <text evidence="3 9">Belongs to the class-II pyridoxal-phosphate-dependent aminotransferase family. Histidinol-phosphate aminotransferase subfamily.</text>
</comment>
<dbReference type="NCBIfam" id="TIGR01141">
    <property type="entry name" value="hisC"/>
    <property type="match status" value="1"/>
</dbReference>
<evidence type="ECO:0000256" key="5">
    <source>
        <dbReference type="ARBA" id="ARBA00022576"/>
    </source>
</evidence>
<dbReference type="AlphaFoldDB" id="A0A062Y0G4"/>
<dbReference type="InterPro" id="IPR015422">
    <property type="entry name" value="PyrdxlP-dep_Trfase_small"/>
</dbReference>
<dbReference type="PANTHER" id="PTHR43643">
    <property type="entry name" value="HISTIDINOL-PHOSPHATE AMINOTRANSFERASE 2"/>
    <property type="match status" value="1"/>
</dbReference>
<name>A0A062Y0G4_9BACT</name>
<accession>A0A062Y0G4</accession>
<comment type="pathway">
    <text evidence="2 9">Amino-acid biosynthesis; L-histidine biosynthesis; L-histidine from 5-phospho-alpha-D-ribose 1-diphosphate: step 7/9.</text>
</comment>
<keyword evidence="9" id="KW-0368">Histidine biosynthesis</keyword>
<evidence type="ECO:0000256" key="4">
    <source>
        <dbReference type="ARBA" id="ARBA00011738"/>
    </source>
</evidence>
<evidence type="ECO:0000259" key="10">
    <source>
        <dbReference type="Pfam" id="PF00155"/>
    </source>
</evidence>
<evidence type="ECO:0000256" key="9">
    <source>
        <dbReference type="HAMAP-Rule" id="MF_01023"/>
    </source>
</evidence>
<dbReference type="GO" id="GO:0030170">
    <property type="term" value="F:pyridoxal phosphate binding"/>
    <property type="evidence" value="ECO:0007669"/>
    <property type="project" value="InterPro"/>
</dbReference>
<organism evidence="11 12">
    <name type="scientific">Thermoanaerobaculum aquaticum</name>
    <dbReference type="NCBI Taxonomy" id="1312852"/>
    <lineage>
        <taxon>Bacteria</taxon>
        <taxon>Pseudomonadati</taxon>
        <taxon>Acidobacteriota</taxon>
        <taxon>Thermoanaerobaculia</taxon>
        <taxon>Thermoanaerobaculales</taxon>
        <taxon>Thermoanaerobaculaceae</taxon>
        <taxon>Thermoanaerobaculum</taxon>
    </lineage>
</organism>
<dbReference type="UniPathway" id="UPA00031">
    <property type="reaction ID" value="UER00012"/>
</dbReference>
<dbReference type="InterPro" id="IPR015421">
    <property type="entry name" value="PyrdxlP-dep_Trfase_major"/>
</dbReference>
<dbReference type="PANTHER" id="PTHR43643:SF3">
    <property type="entry name" value="HISTIDINOL-PHOSPHATE AMINOTRANSFERASE"/>
    <property type="match status" value="1"/>
</dbReference>
<dbReference type="CDD" id="cd00609">
    <property type="entry name" value="AAT_like"/>
    <property type="match status" value="1"/>
</dbReference>
<evidence type="ECO:0000256" key="7">
    <source>
        <dbReference type="ARBA" id="ARBA00022898"/>
    </source>
</evidence>
<feature type="domain" description="Aminotransferase class I/classII large" evidence="10">
    <location>
        <begin position="33"/>
        <end position="359"/>
    </location>
</feature>
<evidence type="ECO:0000313" key="12">
    <source>
        <dbReference type="Proteomes" id="UP000027284"/>
    </source>
</evidence>
<dbReference type="InterPro" id="IPR005861">
    <property type="entry name" value="HisP_aminotrans"/>
</dbReference>
<keyword evidence="6 9" id="KW-0808">Transferase</keyword>
<evidence type="ECO:0000256" key="6">
    <source>
        <dbReference type="ARBA" id="ARBA00022679"/>
    </source>
</evidence>
<dbReference type="Gene3D" id="3.40.640.10">
    <property type="entry name" value="Type I PLP-dependent aspartate aminotransferase-like (Major domain)"/>
    <property type="match status" value="1"/>
</dbReference>
<dbReference type="Proteomes" id="UP000027284">
    <property type="component" value="Unassembled WGS sequence"/>
</dbReference>
<comment type="cofactor">
    <cofactor evidence="1 9">
        <name>pyridoxal 5'-phosphate</name>
        <dbReference type="ChEBI" id="CHEBI:597326"/>
    </cofactor>
</comment>
<evidence type="ECO:0000256" key="2">
    <source>
        <dbReference type="ARBA" id="ARBA00005011"/>
    </source>
</evidence>
<comment type="caution">
    <text evidence="11">The sequence shown here is derived from an EMBL/GenBank/DDBJ whole genome shotgun (WGS) entry which is preliminary data.</text>
</comment>
<proteinExistence type="inferred from homology"/>
<dbReference type="Gene3D" id="3.90.1150.10">
    <property type="entry name" value="Aspartate Aminotransferase, domain 1"/>
    <property type="match status" value="1"/>
</dbReference>
<gene>
    <name evidence="9" type="primary">hisC</name>
    <name evidence="11" type="ORF">EG19_02440</name>
</gene>
<dbReference type="Pfam" id="PF00155">
    <property type="entry name" value="Aminotran_1_2"/>
    <property type="match status" value="1"/>
</dbReference>
<feature type="modified residue" description="N6-(pyridoxal phosphate)lysine" evidence="9">
    <location>
        <position position="226"/>
    </location>
</feature>
<dbReference type="OrthoDB" id="9813612at2"/>
<dbReference type="STRING" id="1312852.EG19_02440"/>
<evidence type="ECO:0000256" key="1">
    <source>
        <dbReference type="ARBA" id="ARBA00001933"/>
    </source>
</evidence>
<dbReference type="EMBL" id="JMFG01000016">
    <property type="protein sequence ID" value="KDA53851.1"/>
    <property type="molecule type" value="Genomic_DNA"/>
</dbReference>
<comment type="subunit">
    <text evidence="4 9">Homodimer.</text>
</comment>
<keyword evidence="5 9" id="KW-0032">Aminotransferase</keyword>
<dbReference type="InterPro" id="IPR004839">
    <property type="entry name" value="Aminotransferase_I/II_large"/>
</dbReference>
<comment type="catalytic activity">
    <reaction evidence="8 9">
        <text>L-histidinol phosphate + 2-oxoglutarate = 3-(imidazol-4-yl)-2-oxopropyl phosphate + L-glutamate</text>
        <dbReference type="Rhea" id="RHEA:23744"/>
        <dbReference type="ChEBI" id="CHEBI:16810"/>
        <dbReference type="ChEBI" id="CHEBI:29985"/>
        <dbReference type="ChEBI" id="CHEBI:57766"/>
        <dbReference type="ChEBI" id="CHEBI:57980"/>
        <dbReference type="EC" id="2.6.1.9"/>
    </reaction>
</comment>
<keyword evidence="12" id="KW-1185">Reference proteome</keyword>
<dbReference type="SUPFAM" id="SSF53383">
    <property type="entry name" value="PLP-dependent transferases"/>
    <property type="match status" value="1"/>
</dbReference>
<dbReference type="GO" id="GO:0000105">
    <property type="term" value="P:L-histidine biosynthetic process"/>
    <property type="evidence" value="ECO:0007669"/>
    <property type="project" value="UniProtKB-UniRule"/>
</dbReference>